<proteinExistence type="predicted"/>
<dbReference type="Proteomes" id="UP000724686">
    <property type="component" value="Unassembled WGS sequence"/>
</dbReference>
<dbReference type="EMBL" id="JAFFPU010000019">
    <property type="protein sequence ID" value="MBM9576465.1"/>
    <property type="molecule type" value="Genomic_DNA"/>
</dbReference>
<keyword evidence="3" id="KW-1185">Reference proteome</keyword>
<name>A0ABS2U7X3_9LEPT</name>
<protein>
    <recommendedName>
        <fullName evidence="4">TIGR04388 family protein</fullName>
    </recommendedName>
</protein>
<gene>
    <name evidence="2" type="ORF">JWG45_04780</name>
</gene>
<evidence type="ECO:0000256" key="1">
    <source>
        <dbReference type="SAM" id="MobiDB-lite"/>
    </source>
</evidence>
<sequence length="471" mass="50264">KADFVSGKAKEDADMQEAERSKSAQSRNNAEQGAATLAGIGVEVAGRRNEGDGESANGSKKPGEPADPVDQRIAQLKKELSEGILLADGNGSMSDAKGGSGEVAAAKELSKKMAELKHLEGQKAAKSTLEVGATAGVVAGQLKLKPGGEIVEDSSGKLYQKQKVNGQSEWVEINPATMSPQRYQKGKDLMAYGAANGDLATYSKGLALTKGYGWNDSGLNMVGVRVPVDSQNATHNDFFLAINKGKLESVHFGSTQPGQKSYSGSAALGGVGEVSTGHTTIVMDDRRNGADSWKNAILGRTHDGKFTGARDVNADGNHSVTERAISALTNIGGVFFHQGNKDAVNISRDNPSKTLTVTLQPGRVDNYSQGCQITNMSYYYDAQSGTNKVFQPSDISKAQGKHGAYNSMENLIKNNSGFGYSVINSSDYSDGLMNKLNDLRSNARGELMQKELEKFKSDKPQYKDYNVKFNH</sequence>
<comment type="caution">
    <text evidence="2">The sequence shown here is derived from an EMBL/GenBank/DDBJ whole genome shotgun (WGS) entry which is preliminary data.</text>
</comment>
<evidence type="ECO:0008006" key="4">
    <source>
        <dbReference type="Google" id="ProtNLM"/>
    </source>
</evidence>
<feature type="non-terminal residue" evidence="2">
    <location>
        <position position="1"/>
    </location>
</feature>
<dbReference type="RefSeq" id="WP_205278643.1">
    <property type="nucleotide sequence ID" value="NZ_JAFFPU010000019.1"/>
</dbReference>
<evidence type="ECO:0000313" key="3">
    <source>
        <dbReference type="Proteomes" id="UP000724686"/>
    </source>
</evidence>
<reference evidence="2 3" key="1">
    <citation type="submission" date="2021-02" db="EMBL/GenBank/DDBJ databases">
        <title>Leptospira ainlahdjerensis sp. nov., Leptospira ainazelensis sp. nov., Leptospira abararensis sp. nov. and Leptospira chreensis sp. nov., four new species isolated from water sources in Algeria.</title>
        <authorList>
            <person name="Amara Korba A."/>
            <person name="Kainiu M."/>
            <person name="Vincent A.T."/>
            <person name="Mariet J.-F."/>
            <person name="Veyrier F.J."/>
            <person name="Goarant C."/>
            <person name="Picardeau M."/>
        </authorList>
    </citation>
    <scope>NUCLEOTIDE SEQUENCE [LARGE SCALE GENOMIC DNA]</scope>
    <source>
        <strain evidence="2 3">201903070</strain>
    </source>
</reference>
<feature type="compositionally biased region" description="Basic and acidic residues" evidence="1">
    <location>
        <begin position="1"/>
        <end position="22"/>
    </location>
</feature>
<accession>A0ABS2U7X3</accession>
<organism evidence="2 3">
    <name type="scientific">Leptospira ainlahdjerensis</name>
    <dbReference type="NCBI Taxonomy" id="2810033"/>
    <lineage>
        <taxon>Bacteria</taxon>
        <taxon>Pseudomonadati</taxon>
        <taxon>Spirochaetota</taxon>
        <taxon>Spirochaetia</taxon>
        <taxon>Leptospirales</taxon>
        <taxon>Leptospiraceae</taxon>
        <taxon>Leptospira</taxon>
    </lineage>
</organism>
<feature type="region of interest" description="Disordered" evidence="1">
    <location>
        <begin position="1"/>
        <end position="69"/>
    </location>
</feature>
<evidence type="ECO:0000313" key="2">
    <source>
        <dbReference type="EMBL" id="MBM9576465.1"/>
    </source>
</evidence>